<keyword evidence="2" id="KW-1185">Reference proteome</keyword>
<reference evidence="1 2" key="1">
    <citation type="submission" date="2019-11" db="EMBL/GenBank/DDBJ databases">
        <title>Whole genome sequence of Oryza granulata.</title>
        <authorList>
            <person name="Li W."/>
        </authorList>
    </citation>
    <scope>NUCLEOTIDE SEQUENCE [LARGE SCALE GENOMIC DNA]</scope>
    <source>
        <strain evidence="2">cv. Menghai</strain>
        <tissue evidence="1">Leaf</tissue>
    </source>
</reference>
<dbReference type="Proteomes" id="UP000479710">
    <property type="component" value="Unassembled WGS sequence"/>
</dbReference>
<evidence type="ECO:0000313" key="1">
    <source>
        <dbReference type="EMBL" id="KAF0927583.1"/>
    </source>
</evidence>
<sequence length="103" mass="11583">MACPSTVDIADAIHIQQATTLICVATETASIYTATGSRVHRVRHCPRVRCLRHRPRDRRLCCLLVEVRRRHRPIEVRSCCPVEVSSGGRRGRLRGARKGEAGR</sequence>
<dbReference type="AlphaFoldDB" id="A0A6G1ESF0"/>
<gene>
    <name evidence="1" type="ORF">E2562_034468</name>
</gene>
<name>A0A6G1ESF0_9ORYZ</name>
<comment type="caution">
    <text evidence="1">The sequence shown here is derived from an EMBL/GenBank/DDBJ whole genome shotgun (WGS) entry which is preliminary data.</text>
</comment>
<evidence type="ECO:0000313" key="2">
    <source>
        <dbReference type="Proteomes" id="UP000479710"/>
    </source>
</evidence>
<organism evidence="1 2">
    <name type="scientific">Oryza meyeriana var. granulata</name>
    <dbReference type="NCBI Taxonomy" id="110450"/>
    <lineage>
        <taxon>Eukaryota</taxon>
        <taxon>Viridiplantae</taxon>
        <taxon>Streptophyta</taxon>
        <taxon>Embryophyta</taxon>
        <taxon>Tracheophyta</taxon>
        <taxon>Spermatophyta</taxon>
        <taxon>Magnoliopsida</taxon>
        <taxon>Liliopsida</taxon>
        <taxon>Poales</taxon>
        <taxon>Poaceae</taxon>
        <taxon>BOP clade</taxon>
        <taxon>Oryzoideae</taxon>
        <taxon>Oryzeae</taxon>
        <taxon>Oryzinae</taxon>
        <taxon>Oryza</taxon>
        <taxon>Oryza meyeriana</taxon>
    </lineage>
</organism>
<dbReference type="EMBL" id="SPHZ02000003">
    <property type="protein sequence ID" value="KAF0927583.1"/>
    <property type="molecule type" value="Genomic_DNA"/>
</dbReference>
<accession>A0A6G1ESF0</accession>
<proteinExistence type="predicted"/>
<protein>
    <submittedName>
        <fullName evidence="1">Uncharacterized protein</fullName>
    </submittedName>
</protein>